<dbReference type="EMBL" id="SWBM01000003">
    <property type="protein sequence ID" value="TKC16128.1"/>
    <property type="molecule type" value="Genomic_DNA"/>
</dbReference>
<dbReference type="Gene3D" id="3.20.20.140">
    <property type="entry name" value="Metal-dependent hydrolases"/>
    <property type="match status" value="1"/>
</dbReference>
<name>A0A4U1D2U4_9BACI</name>
<dbReference type="InterPro" id="IPR016195">
    <property type="entry name" value="Pol/histidinol_Pase-like"/>
</dbReference>
<dbReference type="InterPro" id="IPR052018">
    <property type="entry name" value="PHP_domain"/>
</dbReference>
<accession>A0A4U1D2U4</accession>
<proteinExistence type="predicted"/>
<sequence>MKFDFHTHAKLSKKVDFSLPYFEEMAKSALLAGLDGIALTEHFNTKNFHEVYDTLDEYFTYLDGYYDIHGLKVFPGMEVDIFEVGHILCIGDLQDVRDMREKLNSYTEKGAFIPFADLLKLRSNYDMLVIGAHPYRPGTPLKDLDPSLLKQLDAFDLNGKDLHTRGVAENKRDVHSLALKLDKPVVGGSDTHHFMQYGAVYTILEQDCANVKELKNAVLEGHFSVEVAEDLHYRVSEATRLKAIEKEKQENQMVLE</sequence>
<dbReference type="OrthoDB" id="9777619at2"/>
<dbReference type="AlphaFoldDB" id="A0A4U1D2U4"/>
<comment type="caution">
    <text evidence="1">The sequence shown here is derived from an EMBL/GenBank/DDBJ whole genome shotgun (WGS) entry which is preliminary data.</text>
</comment>
<keyword evidence="2" id="KW-1185">Reference proteome</keyword>
<dbReference type="Proteomes" id="UP000307756">
    <property type="component" value="Unassembled WGS sequence"/>
</dbReference>
<dbReference type="Pfam" id="PF13263">
    <property type="entry name" value="PHP_C"/>
    <property type="match status" value="1"/>
</dbReference>
<evidence type="ECO:0000313" key="1">
    <source>
        <dbReference type="EMBL" id="TKC16128.1"/>
    </source>
</evidence>
<dbReference type="GO" id="GO:0035312">
    <property type="term" value="F:5'-3' DNA exonuclease activity"/>
    <property type="evidence" value="ECO:0007669"/>
    <property type="project" value="TreeGrafter"/>
</dbReference>
<dbReference type="PANTHER" id="PTHR42924">
    <property type="entry name" value="EXONUCLEASE"/>
    <property type="match status" value="1"/>
</dbReference>
<dbReference type="PANTHER" id="PTHR42924:SF3">
    <property type="entry name" value="POLYMERASE_HISTIDINOL PHOSPHATASE N-TERMINAL DOMAIN-CONTAINING PROTEIN"/>
    <property type="match status" value="1"/>
</dbReference>
<evidence type="ECO:0000313" key="2">
    <source>
        <dbReference type="Proteomes" id="UP000307756"/>
    </source>
</evidence>
<dbReference type="RefSeq" id="WP_136831967.1">
    <property type="nucleotide sequence ID" value="NZ_SWBM01000003.1"/>
</dbReference>
<dbReference type="SUPFAM" id="SSF89550">
    <property type="entry name" value="PHP domain-like"/>
    <property type="match status" value="1"/>
</dbReference>
<dbReference type="GO" id="GO:0004534">
    <property type="term" value="F:5'-3' RNA exonuclease activity"/>
    <property type="evidence" value="ECO:0007669"/>
    <property type="project" value="TreeGrafter"/>
</dbReference>
<gene>
    <name evidence="1" type="ORF">FA727_14315</name>
</gene>
<organism evidence="1 2">
    <name type="scientific">Robertmurraya kyonggiensis</name>
    <dbReference type="NCBI Taxonomy" id="1037680"/>
    <lineage>
        <taxon>Bacteria</taxon>
        <taxon>Bacillati</taxon>
        <taxon>Bacillota</taxon>
        <taxon>Bacilli</taxon>
        <taxon>Bacillales</taxon>
        <taxon>Bacillaceae</taxon>
        <taxon>Robertmurraya</taxon>
    </lineage>
</organism>
<reference evidence="1 2" key="1">
    <citation type="journal article" date="2011" name="J. Microbiol.">
        <title>Bacillus kyonggiensis sp. nov., isolated from soil of a lettuce field.</title>
        <authorList>
            <person name="Dong K."/>
            <person name="Lee S."/>
        </authorList>
    </citation>
    <scope>NUCLEOTIDE SEQUENCE [LARGE SCALE GENOMIC DNA]</scope>
    <source>
        <strain evidence="1 2">NB22</strain>
    </source>
</reference>
<dbReference type="CDD" id="cd07432">
    <property type="entry name" value="PHP_HisPPase"/>
    <property type="match status" value="1"/>
</dbReference>
<protein>
    <submittedName>
        <fullName evidence="1">PHP domain-containing protein</fullName>
    </submittedName>
</protein>